<dbReference type="InterPro" id="IPR002745">
    <property type="entry name" value="Ptrans_KptA/Tpt1"/>
</dbReference>
<protein>
    <submittedName>
        <fullName evidence="1">RNA:NAD 2'-phosphotransferase, TPT1/KptA family</fullName>
    </submittedName>
</protein>
<keyword evidence="1" id="KW-0808">Transferase</keyword>
<dbReference type="RefSeq" id="WP_092267852.1">
    <property type="nucleotide sequence ID" value="NZ_BJOE01000008.1"/>
</dbReference>
<evidence type="ECO:0000313" key="1">
    <source>
        <dbReference type="EMBL" id="SFJ65906.1"/>
    </source>
</evidence>
<accession>A0A1I3T895</accession>
<dbReference type="Gene3D" id="3.20.170.30">
    <property type="match status" value="1"/>
</dbReference>
<evidence type="ECO:0000313" key="2">
    <source>
        <dbReference type="Proteomes" id="UP000198915"/>
    </source>
</evidence>
<keyword evidence="2" id="KW-1185">Reference proteome</keyword>
<dbReference type="Proteomes" id="UP000198915">
    <property type="component" value="Unassembled WGS sequence"/>
</dbReference>
<dbReference type="EMBL" id="FORT01000004">
    <property type="protein sequence ID" value="SFJ65906.1"/>
    <property type="molecule type" value="Genomic_DNA"/>
</dbReference>
<name>A0A1I3T895_9BACL</name>
<dbReference type="GO" id="GO:0016740">
    <property type="term" value="F:transferase activity"/>
    <property type="evidence" value="ECO:0007669"/>
    <property type="project" value="UniProtKB-KW"/>
</dbReference>
<dbReference type="SUPFAM" id="SSF56399">
    <property type="entry name" value="ADP-ribosylation"/>
    <property type="match status" value="1"/>
</dbReference>
<dbReference type="InterPro" id="IPR042080">
    <property type="entry name" value="RNA_2'-PTrans_N"/>
</dbReference>
<dbReference type="Pfam" id="PF01885">
    <property type="entry name" value="PTS_2-RNA"/>
    <property type="match status" value="1"/>
</dbReference>
<dbReference type="Gene3D" id="1.10.10.970">
    <property type="entry name" value="RNA 2'-phosphotransferase, Tpt1/KptA family, N-terminal domain"/>
    <property type="match status" value="1"/>
</dbReference>
<sequence>MLTSHEHTRLRKRLLSILRQNSDYHQLYYDTYGYTPVGALLGYLQTLKGMETVTRADIREVVENDPARQLEWDQGVLIRATHGFMPTKTKGRLAEVAPPKILYYGTHRRLIHQVKASGLLPIASEYVQLADTGEAIGAPGDTLSLFEVQAEAAYRAGVHFFRLCVPYSHSDPFYFSEAIPPDYLQLL</sequence>
<proteinExistence type="predicted"/>
<dbReference type="STRING" id="1884381.SAMN05518846_104423"/>
<gene>
    <name evidence="1" type="ORF">SAMN05518846_104423</name>
</gene>
<reference evidence="2" key="1">
    <citation type="submission" date="2016-10" db="EMBL/GenBank/DDBJ databases">
        <authorList>
            <person name="Varghese N."/>
            <person name="Submissions S."/>
        </authorList>
    </citation>
    <scope>NUCLEOTIDE SEQUENCE [LARGE SCALE GENOMIC DNA]</scope>
    <source>
        <strain evidence="2">OK042</strain>
    </source>
</reference>
<dbReference type="AlphaFoldDB" id="A0A1I3T895"/>
<dbReference type="InterPro" id="IPR042081">
    <property type="entry name" value="RNA_2'-PTrans_C"/>
</dbReference>
<organism evidence="1 2">
    <name type="scientific">Brevibacillus centrosporus</name>
    <dbReference type="NCBI Taxonomy" id="54910"/>
    <lineage>
        <taxon>Bacteria</taxon>
        <taxon>Bacillati</taxon>
        <taxon>Bacillota</taxon>
        <taxon>Bacilli</taxon>
        <taxon>Bacillales</taxon>
        <taxon>Paenibacillaceae</taxon>
        <taxon>Brevibacillus</taxon>
    </lineage>
</organism>